<name>A0A1H0A6J3_9FIRM</name>
<dbReference type="InterPro" id="IPR053154">
    <property type="entry name" value="c-di-AMP_regulator"/>
</dbReference>
<evidence type="ECO:0000313" key="2">
    <source>
        <dbReference type="EMBL" id="SDN29037.1"/>
    </source>
</evidence>
<dbReference type="Gene3D" id="2.170.120.30">
    <property type="match status" value="2"/>
</dbReference>
<dbReference type="Proteomes" id="UP000199182">
    <property type="component" value="Unassembled WGS sequence"/>
</dbReference>
<accession>A0A1H0A6J3</accession>
<dbReference type="PANTHER" id="PTHR37804:SF1">
    <property type="entry name" value="CDAA REGULATORY PROTEIN CDAR"/>
    <property type="match status" value="1"/>
</dbReference>
<dbReference type="AlphaFoldDB" id="A0A1H0A6J3"/>
<reference evidence="2 3" key="1">
    <citation type="submission" date="2016-10" db="EMBL/GenBank/DDBJ databases">
        <authorList>
            <person name="de Groot N.N."/>
        </authorList>
    </citation>
    <scope>NUCLEOTIDE SEQUENCE [LARGE SCALE GENOMIC DNA]</scope>
    <source>
        <strain evidence="2 3">CGMCC 1.5012</strain>
    </source>
</reference>
<dbReference type="STRING" id="258515.SAMN05192585_11543"/>
<gene>
    <name evidence="2" type="ORF">SAMN05192585_11543</name>
</gene>
<evidence type="ECO:0000313" key="3">
    <source>
        <dbReference type="Proteomes" id="UP000199182"/>
    </source>
</evidence>
<dbReference type="RefSeq" id="WP_092639967.1">
    <property type="nucleotide sequence ID" value="NZ_FNID01000015.1"/>
</dbReference>
<dbReference type="PANTHER" id="PTHR37804">
    <property type="entry name" value="CDAA REGULATORY PROTEIN CDAR"/>
    <property type="match status" value="1"/>
</dbReference>
<keyword evidence="1" id="KW-0812">Transmembrane</keyword>
<proteinExistence type="predicted"/>
<keyword evidence="3" id="KW-1185">Reference proteome</keyword>
<protein>
    <submittedName>
        <fullName evidence="2">YbbR domain-containing protein</fullName>
    </submittedName>
</protein>
<dbReference type="Gene3D" id="2.170.120.40">
    <property type="entry name" value="YbbR-like domain"/>
    <property type="match status" value="1"/>
</dbReference>
<evidence type="ECO:0000256" key="1">
    <source>
        <dbReference type="SAM" id="Phobius"/>
    </source>
</evidence>
<dbReference type="OrthoDB" id="1863166at2"/>
<feature type="transmembrane region" description="Helical" evidence="1">
    <location>
        <begin position="16"/>
        <end position="37"/>
    </location>
</feature>
<keyword evidence="1" id="KW-0472">Membrane</keyword>
<keyword evidence="1" id="KW-1133">Transmembrane helix</keyword>
<dbReference type="EMBL" id="FNID01000015">
    <property type="protein sequence ID" value="SDN29037.1"/>
    <property type="molecule type" value="Genomic_DNA"/>
</dbReference>
<organism evidence="2 3">
    <name type="scientific">Acetanaerobacterium elongatum</name>
    <dbReference type="NCBI Taxonomy" id="258515"/>
    <lineage>
        <taxon>Bacteria</taxon>
        <taxon>Bacillati</taxon>
        <taxon>Bacillota</taxon>
        <taxon>Clostridia</taxon>
        <taxon>Eubacteriales</taxon>
        <taxon>Oscillospiraceae</taxon>
        <taxon>Acetanaerobacterium</taxon>
    </lineage>
</organism>
<sequence>MKKNKFSFKRLIYNDRILMVISVLLGIIVWVIIAWIVEPTFSMRVNGIPVTYDKTSLDKLGLSVISGQNETVSIEVTGNRATVGELTPDNFIAKASLVGVDAPGTYSVEVQVSKKLQNTDYDIQQPQTPILVSAKFDRYVSKKISLGVDLSKLTVPDGYIMEAYYITPTEVTISGPEAEVSRVTRCMVEPELPETLNKTDIEKGPIVLYDASGKRIELGNMKLDKDTAEVTIPVLKKKVLPLHVGFTNVPEGFPISDLDYTLSVNEIEIAGPAETVDTQSSINIGYVSLKEIGPEYVKLFDLDLPQGFANIQNVTEVMVKIASSGFEERKFNIKSANIHFINEPENYMVKLESRGVSNIKLVGPPDILDKITANDIVGEIDLSEIDLSTGSHKVPVQIFVPSRGTVWAFGDYSAVISVKEK</sequence>